<feature type="non-terminal residue" evidence="2">
    <location>
        <position position="107"/>
    </location>
</feature>
<feature type="compositionally biased region" description="Polar residues" evidence="1">
    <location>
        <begin position="96"/>
        <end position="107"/>
    </location>
</feature>
<organism evidence="2">
    <name type="scientific">Pectinophora gossypiella</name>
    <name type="common">Cotton pink bollworm</name>
    <name type="synonym">Depressaria gossypiella</name>
    <dbReference type="NCBI Taxonomy" id="13191"/>
    <lineage>
        <taxon>Eukaryota</taxon>
        <taxon>Metazoa</taxon>
        <taxon>Ecdysozoa</taxon>
        <taxon>Arthropoda</taxon>
        <taxon>Hexapoda</taxon>
        <taxon>Insecta</taxon>
        <taxon>Pterygota</taxon>
        <taxon>Neoptera</taxon>
        <taxon>Endopterygota</taxon>
        <taxon>Lepidoptera</taxon>
        <taxon>Glossata</taxon>
        <taxon>Ditrysia</taxon>
        <taxon>Gelechioidea</taxon>
        <taxon>Gelechiidae</taxon>
        <taxon>Apatetrinae</taxon>
        <taxon>Pectinophora</taxon>
    </lineage>
</organism>
<gene>
    <name evidence="2" type="ORF">g.2148</name>
</gene>
<feature type="region of interest" description="Disordered" evidence="1">
    <location>
        <begin position="70"/>
        <end position="107"/>
    </location>
</feature>
<sequence length="107" mass="12269">MNIPNVQILNIFVTLSESLRNFFTMLKRRTSKRFVLGDTSAPEEKKSYDDDEEAVETIPNNLKFQMTLEAEPDRQADRRDENGMKQDGKFLRLPNATLTPSMSQGTV</sequence>
<feature type="compositionally biased region" description="Basic and acidic residues" evidence="1">
    <location>
        <begin position="71"/>
        <end position="90"/>
    </location>
</feature>
<accession>A0A1E1WBZ3</accession>
<dbReference type="OrthoDB" id="14612at2759"/>
<name>A0A1E1WBZ3_PECGO</name>
<protein>
    <submittedName>
        <fullName evidence="2">Uncharacterized protein</fullName>
    </submittedName>
</protein>
<evidence type="ECO:0000313" key="2">
    <source>
        <dbReference type="EMBL" id="JAT84469.1"/>
    </source>
</evidence>
<reference evidence="2" key="1">
    <citation type="submission" date="2015-09" db="EMBL/GenBank/DDBJ databases">
        <title>De novo assembly of Pectinophora gossypiella (Pink Bollworm) gut transcriptome.</title>
        <authorList>
            <person name="Tassone E.E."/>
        </authorList>
    </citation>
    <scope>NUCLEOTIDE SEQUENCE</scope>
</reference>
<dbReference type="AlphaFoldDB" id="A0A1E1WBZ3"/>
<proteinExistence type="predicted"/>
<dbReference type="EMBL" id="GDQN01006585">
    <property type="protein sequence ID" value="JAT84469.1"/>
    <property type="molecule type" value="Transcribed_RNA"/>
</dbReference>
<evidence type="ECO:0000256" key="1">
    <source>
        <dbReference type="SAM" id="MobiDB-lite"/>
    </source>
</evidence>